<dbReference type="EMBL" id="MU069981">
    <property type="protein sequence ID" value="KAF5831052.1"/>
    <property type="molecule type" value="Genomic_DNA"/>
</dbReference>
<evidence type="ECO:0008006" key="3">
    <source>
        <dbReference type="Google" id="ProtNLM"/>
    </source>
</evidence>
<protein>
    <recommendedName>
        <fullName evidence="3">Encoded protein</fullName>
    </recommendedName>
</protein>
<accession>A0ABQ7G8W7</accession>
<sequence length="164" mass="18705">MPVGEAFFKHLKPRRAPALVHRALRNLDSGQYAVPASYQVLLRFPAEELKNKQRKPMKALLPENHLMHKFYIRHPEARLEPVPLQSFKPPLAKQFASRQLQLMQQGKGKVCEDEAFALAEKEFMGRIQSLASHRGGMPARLSLVQQDEGRFLAEALEEVAARKK</sequence>
<reference evidence="1" key="1">
    <citation type="submission" date="2017-08" db="EMBL/GenBank/DDBJ databases">
        <authorList>
            <person name="Polle J.E."/>
            <person name="Barry K."/>
            <person name="Cushman J."/>
            <person name="Schmutz J."/>
            <person name="Tran D."/>
            <person name="Hathwaick L.T."/>
            <person name="Yim W.C."/>
            <person name="Jenkins J."/>
            <person name="Mckie-Krisberg Z.M."/>
            <person name="Prochnik S."/>
            <person name="Lindquist E."/>
            <person name="Dockter R.B."/>
            <person name="Adam C."/>
            <person name="Molina H."/>
            <person name="Bunkerborg J."/>
            <person name="Jin E."/>
            <person name="Buchheim M."/>
            <person name="Magnuson J."/>
        </authorList>
    </citation>
    <scope>NUCLEOTIDE SEQUENCE</scope>
    <source>
        <strain evidence="1">CCAP 19/18</strain>
    </source>
</reference>
<evidence type="ECO:0000313" key="1">
    <source>
        <dbReference type="EMBL" id="KAF5831052.1"/>
    </source>
</evidence>
<keyword evidence="2" id="KW-1185">Reference proteome</keyword>
<comment type="caution">
    <text evidence="1">The sequence shown here is derived from an EMBL/GenBank/DDBJ whole genome shotgun (WGS) entry which is preliminary data.</text>
</comment>
<dbReference type="PANTHER" id="PTHR35693:SF1">
    <property type="entry name" value="EXPRESSED PROTEIN"/>
    <property type="match status" value="1"/>
</dbReference>
<dbReference type="Proteomes" id="UP000815325">
    <property type="component" value="Unassembled WGS sequence"/>
</dbReference>
<name>A0ABQ7G8W7_DUNSA</name>
<gene>
    <name evidence="1" type="ORF">DUNSADRAFT_13663</name>
</gene>
<dbReference type="PANTHER" id="PTHR35693">
    <property type="entry name" value="EXPRESSED PROTEIN"/>
    <property type="match status" value="1"/>
</dbReference>
<proteinExistence type="predicted"/>
<evidence type="ECO:0000313" key="2">
    <source>
        <dbReference type="Proteomes" id="UP000815325"/>
    </source>
</evidence>
<organism evidence="1 2">
    <name type="scientific">Dunaliella salina</name>
    <name type="common">Green alga</name>
    <name type="synonym">Protococcus salinus</name>
    <dbReference type="NCBI Taxonomy" id="3046"/>
    <lineage>
        <taxon>Eukaryota</taxon>
        <taxon>Viridiplantae</taxon>
        <taxon>Chlorophyta</taxon>
        <taxon>core chlorophytes</taxon>
        <taxon>Chlorophyceae</taxon>
        <taxon>CS clade</taxon>
        <taxon>Chlamydomonadales</taxon>
        <taxon>Dunaliellaceae</taxon>
        <taxon>Dunaliella</taxon>
    </lineage>
</organism>